<sequence>MVRRQQEVAKEREEESLEAEEQPFVPRQYPYYNVTDPGVVYPPSRPLYPVTQRPTCGIGEVYSECGSCEETCESVRFGQTLPCPFCTAGCFCAKGFVRATSGTCVRLEECQGK</sequence>
<feature type="compositionally biased region" description="Basic and acidic residues" evidence="4">
    <location>
        <begin position="1"/>
        <end position="13"/>
    </location>
</feature>
<keyword evidence="1" id="KW-0646">Protease inhibitor</keyword>
<name>A0A183IL34_9BILA</name>
<dbReference type="InterPro" id="IPR051368">
    <property type="entry name" value="SerProtInhib-TIL_Domain"/>
</dbReference>
<keyword evidence="2" id="KW-0722">Serine protease inhibitor</keyword>
<keyword evidence="3" id="KW-1015">Disulfide bond</keyword>
<dbReference type="AlphaFoldDB" id="A0A183IL34"/>
<dbReference type="OrthoDB" id="6236007at2759"/>
<feature type="region of interest" description="Disordered" evidence="4">
    <location>
        <begin position="1"/>
        <end position="21"/>
    </location>
</feature>
<dbReference type="Pfam" id="PF01826">
    <property type="entry name" value="TIL"/>
    <property type="match status" value="1"/>
</dbReference>
<evidence type="ECO:0000313" key="6">
    <source>
        <dbReference type="EMBL" id="VDP04043.1"/>
    </source>
</evidence>
<evidence type="ECO:0000256" key="4">
    <source>
        <dbReference type="SAM" id="MobiDB-lite"/>
    </source>
</evidence>
<dbReference type="WBParaSite" id="SBAD_0000451801-mRNA-1">
    <property type="protein sequence ID" value="SBAD_0000451801-mRNA-1"/>
    <property type="gene ID" value="SBAD_0000451801"/>
</dbReference>
<accession>A0A183IL34</accession>
<evidence type="ECO:0000256" key="2">
    <source>
        <dbReference type="ARBA" id="ARBA00022900"/>
    </source>
</evidence>
<dbReference type="EMBL" id="UZAM01008257">
    <property type="protein sequence ID" value="VDP04043.1"/>
    <property type="molecule type" value="Genomic_DNA"/>
</dbReference>
<dbReference type="Proteomes" id="UP000270296">
    <property type="component" value="Unassembled WGS sequence"/>
</dbReference>
<evidence type="ECO:0000256" key="3">
    <source>
        <dbReference type="ARBA" id="ARBA00023157"/>
    </source>
</evidence>
<gene>
    <name evidence="6" type="ORF">SBAD_LOCUS4330</name>
</gene>
<dbReference type="InterPro" id="IPR002919">
    <property type="entry name" value="TIL_dom"/>
</dbReference>
<evidence type="ECO:0000313" key="8">
    <source>
        <dbReference type="WBParaSite" id="SBAD_0000451801-mRNA-1"/>
    </source>
</evidence>
<feature type="domain" description="TIL" evidence="5">
    <location>
        <begin position="56"/>
        <end position="110"/>
    </location>
</feature>
<reference evidence="6 7" key="2">
    <citation type="submission" date="2018-11" db="EMBL/GenBank/DDBJ databases">
        <authorList>
            <consortium name="Pathogen Informatics"/>
        </authorList>
    </citation>
    <scope>NUCLEOTIDE SEQUENCE [LARGE SCALE GENOMIC DNA]</scope>
</reference>
<organism evidence="8">
    <name type="scientific">Soboliphyme baturini</name>
    <dbReference type="NCBI Taxonomy" id="241478"/>
    <lineage>
        <taxon>Eukaryota</taxon>
        <taxon>Metazoa</taxon>
        <taxon>Ecdysozoa</taxon>
        <taxon>Nematoda</taxon>
        <taxon>Enoplea</taxon>
        <taxon>Dorylaimia</taxon>
        <taxon>Dioctophymatida</taxon>
        <taxon>Dioctophymatoidea</taxon>
        <taxon>Soboliphymatidae</taxon>
        <taxon>Soboliphyme</taxon>
    </lineage>
</organism>
<dbReference type="GO" id="GO:0004867">
    <property type="term" value="F:serine-type endopeptidase inhibitor activity"/>
    <property type="evidence" value="ECO:0007669"/>
    <property type="project" value="UniProtKB-KW"/>
</dbReference>
<protein>
    <submittedName>
        <fullName evidence="8">TIL domain-containing protein</fullName>
    </submittedName>
</protein>
<evidence type="ECO:0000259" key="5">
    <source>
        <dbReference type="Pfam" id="PF01826"/>
    </source>
</evidence>
<reference evidence="8" key="1">
    <citation type="submission" date="2016-06" db="UniProtKB">
        <authorList>
            <consortium name="WormBaseParasite"/>
        </authorList>
    </citation>
    <scope>IDENTIFICATION</scope>
</reference>
<dbReference type="CDD" id="cd19941">
    <property type="entry name" value="TIL"/>
    <property type="match status" value="1"/>
</dbReference>
<dbReference type="SUPFAM" id="SSF57567">
    <property type="entry name" value="Serine protease inhibitors"/>
    <property type="match status" value="1"/>
</dbReference>
<dbReference type="PANTHER" id="PTHR23259">
    <property type="entry name" value="RIDDLE"/>
    <property type="match status" value="1"/>
</dbReference>
<evidence type="ECO:0000313" key="7">
    <source>
        <dbReference type="Proteomes" id="UP000270296"/>
    </source>
</evidence>
<proteinExistence type="predicted"/>
<dbReference type="PANTHER" id="PTHR23259:SF70">
    <property type="entry name" value="ACCESSORY GLAND PROTEIN ACP62F-RELATED"/>
    <property type="match status" value="1"/>
</dbReference>
<dbReference type="Gene3D" id="2.10.25.10">
    <property type="entry name" value="Laminin"/>
    <property type="match status" value="1"/>
</dbReference>
<keyword evidence="7" id="KW-1185">Reference proteome</keyword>
<evidence type="ECO:0000256" key="1">
    <source>
        <dbReference type="ARBA" id="ARBA00022690"/>
    </source>
</evidence>
<dbReference type="InterPro" id="IPR036084">
    <property type="entry name" value="Ser_inhib-like_sf"/>
</dbReference>